<comment type="similarity">
    <text evidence="3">Belongs to the glycosyltransferase 9 family.</text>
</comment>
<evidence type="ECO:0000256" key="1">
    <source>
        <dbReference type="ARBA" id="ARBA00022676"/>
    </source>
</evidence>
<dbReference type="PANTHER" id="PTHR30160">
    <property type="entry name" value="TETRAACYLDISACCHARIDE 4'-KINASE-RELATED"/>
    <property type="match status" value="1"/>
</dbReference>
<reference evidence="7 8" key="1">
    <citation type="journal article" date="2015" name="Stand. Genomic Sci.">
        <title>Genomic Encyclopedia of Bacterial and Archaeal Type Strains, Phase III: the genomes of soil and plant-associated and newly described type strains.</title>
        <authorList>
            <person name="Whitman W.B."/>
            <person name="Woyke T."/>
            <person name="Klenk H.P."/>
            <person name="Zhou Y."/>
            <person name="Lilburn T.G."/>
            <person name="Beck B.J."/>
            <person name="De Vos P."/>
            <person name="Vandamme P."/>
            <person name="Eisen J.A."/>
            <person name="Garrity G."/>
            <person name="Hugenholtz P."/>
            <person name="Kyrpides N.C."/>
        </authorList>
    </citation>
    <scope>NUCLEOTIDE SEQUENCE [LARGE SCALE GENOMIC DNA]</scope>
    <source>
        <strain evidence="7 8">ASC-9842</strain>
    </source>
</reference>
<name>A0A4Q7S9K0_9BURK</name>
<feature type="region of interest" description="Disordered" evidence="6">
    <location>
        <begin position="393"/>
        <end position="412"/>
    </location>
</feature>
<dbReference type="GO" id="GO:0005829">
    <property type="term" value="C:cytosol"/>
    <property type="evidence" value="ECO:0007669"/>
    <property type="project" value="TreeGrafter"/>
</dbReference>
<proteinExistence type="inferred from homology"/>
<dbReference type="InterPro" id="IPR011910">
    <property type="entry name" value="RfaF"/>
</dbReference>
<dbReference type="AlphaFoldDB" id="A0A4Q7S9K0"/>
<dbReference type="InterPro" id="IPR002201">
    <property type="entry name" value="Glyco_trans_9"/>
</dbReference>
<keyword evidence="2 7" id="KW-0808">Transferase</keyword>
<gene>
    <name evidence="7" type="ORF">EV147_1516</name>
</gene>
<protein>
    <recommendedName>
        <fullName evidence="4">lipopolysaccharide heptosyltransferase II</fullName>
        <ecNumber evidence="4">2.4.99.24</ecNumber>
    </recommendedName>
</protein>
<dbReference type="EMBL" id="SGXM01000001">
    <property type="protein sequence ID" value="RZT42480.1"/>
    <property type="molecule type" value="Genomic_DNA"/>
</dbReference>
<organism evidence="7 8">
    <name type="scientific">Cupriavidus agavae</name>
    <dbReference type="NCBI Taxonomy" id="1001822"/>
    <lineage>
        <taxon>Bacteria</taxon>
        <taxon>Pseudomonadati</taxon>
        <taxon>Pseudomonadota</taxon>
        <taxon>Betaproteobacteria</taxon>
        <taxon>Burkholderiales</taxon>
        <taxon>Burkholderiaceae</taxon>
        <taxon>Cupriavidus</taxon>
    </lineage>
</organism>
<dbReference type="GO" id="GO:0008713">
    <property type="term" value="F:ADP-heptose-lipopolysaccharide heptosyltransferase activity"/>
    <property type="evidence" value="ECO:0007669"/>
    <property type="project" value="UniProtKB-EC"/>
</dbReference>
<sequence length="412" mass="43792">MSTAGSGAGWEQARRVLCVRLDNMGDVLMTTPALQALADSLPGRELTLLTSRPCAALAPHLPMVADVMTWDAPWVRHDPQPGTREVSDGIAACAARLAARSFDAAVIFTVYSQSPLPAAILCCMAGIPLRLAHCRENPYALLSDWVRDTEPNLDTHRPPRHEAQRQLDLVAQVGAATRDPRLRFRLAHADRDSVAALLRQLGARRHVVVHPGATAPSRRWPPERFAAVARQLADESGALVLVTGSAGEAGIVAQVCALAGRAGVVPLAGRLSLGEMGALLASADLLVSNNSGPVHLAAALGTPVADLYALTNPQHTPWMVPHRVLFHDVPCRYCYKSACPQGHHRCLREVTVEQVLDAARALLAGEACETAMPWHPPAAAAAPSVPAVPAAPGLASDTPPFAEETAHVHTWH</sequence>
<dbReference type="InterPro" id="IPR051199">
    <property type="entry name" value="LPS_LOS_Heptosyltrfase"/>
</dbReference>
<dbReference type="NCBIfam" id="TIGR02195">
    <property type="entry name" value="heptsyl_trn_II"/>
    <property type="match status" value="1"/>
</dbReference>
<evidence type="ECO:0000256" key="5">
    <source>
        <dbReference type="ARBA" id="ARBA00047503"/>
    </source>
</evidence>
<dbReference type="Gene3D" id="3.40.50.2000">
    <property type="entry name" value="Glycogen Phosphorylase B"/>
    <property type="match status" value="2"/>
</dbReference>
<dbReference type="PANTHER" id="PTHR30160:SF1">
    <property type="entry name" value="LIPOPOLYSACCHARIDE 1,2-N-ACETYLGLUCOSAMINETRANSFERASE-RELATED"/>
    <property type="match status" value="1"/>
</dbReference>
<dbReference type="OrthoDB" id="9797795at2"/>
<evidence type="ECO:0000256" key="2">
    <source>
        <dbReference type="ARBA" id="ARBA00022679"/>
    </source>
</evidence>
<comment type="caution">
    <text evidence="7">The sequence shown here is derived from an EMBL/GenBank/DDBJ whole genome shotgun (WGS) entry which is preliminary data.</text>
</comment>
<dbReference type="RefSeq" id="WP_130390469.1">
    <property type="nucleotide sequence ID" value="NZ_SGXM01000001.1"/>
</dbReference>
<dbReference type="EC" id="2.4.99.24" evidence="4"/>
<evidence type="ECO:0000313" key="8">
    <source>
        <dbReference type="Proteomes" id="UP000291078"/>
    </source>
</evidence>
<dbReference type="Pfam" id="PF01075">
    <property type="entry name" value="Glyco_transf_9"/>
    <property type="match status" value="1"/>
</dbReference>
<evidence type="ECO:0000313" key="7">
    <source>
        <dbReference type="EMBL" id="RZT42480.1"/>
    </source>
</evidence>
<comment type="catalytic activity">
    <reaction evidence="5">
        <text>an L-alpha-D-Hep-(1-&gt;5)-[alpha-Kdo-(2-&gt;4)]-alpha-Kdo-(2-&gt;6)-lipid A + ADP-L-glycero-beta-D-manno-heptose = an L-alpha-D-Hep-(1-&gt;3)-L-alpha-D-Hep-(1-&gt;5)-[alpha-Kdo-(2-&gt;4)]-alpha-Kdo-(2-&gt;6)-lipid A + ADP + H(+)</text>
        <dbReference type="Rhea" id="RHEA:74071"/>
        <dbReference type="ChEBI" id="CHEBI:15378"/>
        <dbReference type="ChEBI" id="CHEBI:61506"/>
        <dbReference type="ChEBI" id="CHEBI:193068"/>
        <dbReference type="ChEBI" id="CHEBI:193069"/>
        <dbReference type="ChEBI" id="CHEBI:456216"/>
        <dbReference type="EC" id="2.4.99.24"/>
    </reaction>
</comment>
<dbReference type="CDD" id="cd03789">
    <property type="entry name" value="GT9_LPS_heptosyltransferase"/>
    <property type="match status" value="1"/>
</dbReference>
<accession>A0A4Q7S9K0</accession>
<keyword evidence="8" id="KW-1185">Reference proteome</keyword>
<evidence type="ECO:0000256" key="6">
    <source>
        <dbReference type="SAM" id="MobiDB-lite"/>
    </source>
</evidence>
<dbReference type="GO" id="GO:0009244">
    <property type="term" value="P:lipopolysaccharide core region biosynthetic process"/>
    <property type="evidence" value="ECO:0007669"/>
    <property type="project" value="TreeGrafter"/>
</dbReference>
<evidence type="ECO:0000256" key="3">
    <source>
        <dbReference type="ARBA" id="ARBA00043995"/>
    </source>
</evidence>
<evidence type="ECO:0000256" key="4">
    <source>
        <dbReference type="ARBA" id="ARBA00044042"/>
    </source>
</evidence>
<dbReference type="SUPFAM" id="SSF53756">
    <property type="entry name" value="UDP-Glycosyltransferase/glycogen phosphorylase"/>
    <property type="match status" value="1"/>
</dbReference>
<keyword evidence="1" id="KW-0328">Glycosyltransferase</keyword>
<dbReference type="Proteomes" id="UP000291078">
    <property type="component" value="Unassembled WGS sequence"/>
</dbReference>